<gene>
    <name evidence="6" type="ORF">PSM36_0921</name>
</gene>
<sequence>MTIQKSAILIVMTVAVFMVACSSQPSRQFEKIVVEAPFPMDTIKVLIYPDKDFPITEYGAVEGGEAINTAAIAAAIDACNKAGGGRVVVPAGVWLTGPIHFKSNVNLHLGENAVVSFTDDPNDYLPAVKTSWEGLECYNYSPLVYAYECENIAITGNGILQPKMDRWRVWFKRPEPHMNALVELHEKAVAGVPVEERQMAVGENNLRPHLIHFNRCENILLDGFRIRESPFWTIHLYMCNSGVARNLDVKAHGHNNDGVDLEMSRNFLVENCTFDQGDDAVVIKSGRNHDAWRLDTPCENIVIRNCTILEGHVLLGIGSELSGGVRNIYMHDCAAPQSVHRFIFIKTNHRRGGFVENIYMDNLTSGKTQRILEIDTDVLYQWRHLVPTHETRITRIEGIHISNITCEEADAIYELKGDERLPIKNVEMKNIHVDRVNKFLKRSENAENITEKNITYTELLNRD</sequence>
<dbReference type="KEGG" id="psac:PSM36_0921"/>
<keyword evidence="5" id="KW-0732">Signal</keyword>
<proteinExistence type="inferred from homology"/>
<comment type="similarity">
    <text evidence="1 4">Belongs to the glycosyl hydrolase 28 family.</text>
</comment>
<organism evidence="6 7">
    <name type="scientific">Proteiniphilum saccharofermentans</name>
    <dbReference type="NCBI Taxonomy" id="1642647"/>
    <lineage>
        <taxon>Bacteria</taxon>
        <taxon>Pseudomonadati</taxon>
        <taxon>Bacteroidota</taxon>
        <taxon>Bacteroidia</taxon>
        <taxon>Bacteroidales</taxon>
        <taxon>Dysgonomonadaceae</taxon>
        <taxon>Proteiniphilum</taxon>
    </lineage>
</organism>
<dbReference type="Pfam" id="PF00295">
    <property type="entry name" value="Glyco_hydro_28"/>
    <property type="match status" value="1"/>
</dbReference>
<keyword evidence="7" id="KW-1185">Reference proteome</keyword>
<dbReference type="PANTHER" id="PTHR31339:SF9">
    <property type="entry name" value="PLASMIN AND FIBRONECTIN-BINDING PROTEIN A"/>
    <property type="match status" value="1"/>
</dbReference>
<evidence type="ECO:0000313" key="6">
    <source>
        <dbReference type="EMBL" id="SCD19747.1"/>
    </source>
</evidence>
<accession>A0A1R3T585</accession>
<dbReference type="InterPro" id="IPR011050">
    <property type="entry name" value="Pectin_lyase_fold/virulence"/>
</dbReference>
<dbReference type="Proteomes" id="UP000187464">
    <property type="component" value="Chromosome I"/>
</dbReference>
<dbReference type="EMBL" id="LT605205">
    <property type="protein sequence ID" value="SCD19747.1"/>
    <property type="molecule type" value="Genomic_DNA"/>
</dbReference>
<dbReference type="InterPro" id="IPR000743">
    <property type="entry name" value="Glyco_hydro_28"/>
</dbReference>
<dbReference type="AlphaFoldDB" id="A0A1R3T585"/>
<dbReference type="InterPro" id="IPR051801">
    <property type="entry name" value="GH28_Enzymes"/>
</dbReference>
<evidence type="ECO:0000256" key="1">
    <source>
        <dbReference type="ARBA" id="ARBA00008834"/>
    </source>
</evidence>
<dbReference type="STRING" id="1642647.PSM36_0921"/>
<evidence type="ECO:0000256" key="4">
    <source>
        <dbReference type="RuleBase" id="RU361169"/>
    </source>
</evidence>
<evidence type="ECO:0000256" key="2">
    <source>
        <dbReference type="ARBA" id="ARBA00022801"/>
    </source>
</evidence>
<dbReference type="InterPro" id="IPR012334">
    <property type="entry name" value="Pectin_lyas_fold"/>
</dbReference>
<dbReference type="SUPFAM" id="SSF51126">
    <property type="entry name" value="Pectin lyase-like"/>
    <property type="match status" value="1"/>
</dbReference>
<dbReference type="EC" id="3.2.1.15" evidence="6"/>
<name>A0A1R3T585_9BACT</name>
<protein>
    <submittedName>
        <fullName evidence="6">Polygalacturonase</fullName>
        <ecNumber evidence="6">3.2.1.15</ecNumber>
    </submittedName>
</protein>
<dbReference type="PANTHER" id="PTHR31339">
    <property type="entry name" value="PECTIN LYASE-RELATED"/>
    <property type="match status" value="1"/>
</dbReference>
<keyword evidence="3 4" id="KW-0326">Glycosidase</keyword>
<evidence type="ECO:0000313" key="7">
    <source>
        <dbReference type="Proteomes" id="UP000187464"/>
    </source>
</evidence>
<dbReference type="GO" id="GO:0004650">
    <property type="term" value="F:polygalacturonase activity"/>
    <property type="evidence" value="ECO:0007669"/>
    <property type="project" value="UniProtKB-EC"/>
</dbReference>
<feature type="signal peptide" evidence="5">
    <location>
        <begin position="1"/>
        <end position="20"/>
    </location>
</feature>
<dbReference type="Gene3D" id="2.160.20.10">
    <property type="entry name" value="Single-stranded right-handed beta-helix, Pectin lyase-like"/>
    <property type="match status" value="1"/>
</dbReference>
<dbReference type="GO" id="GO:0005975">
    <property type="term" value="P:carbohydrate metabolic process"/>
    <property type="evidence" value="ECO:0007669"/>
    <property type="project" value="InterPro"/>
</dbReference>
<feature type="chain" id="PRO_5012187471" evidence="5">
    <location>
        <begin position="21"/>
        <end position="463"/>
    </location>
</feature>
<reference evidence="6 7" key="1">
    <citation type="submission" date="2016-08" db="EMBL/GenBank/DDBJ databases">
        <authorList>
            <person name="Seilhamer J.J."/>
        </authorList>
    </citation>
    <scope>NUCLEOTIDE SEQUENCE [LARGE SCALE GENOMIC DNA]</scope>
    <source>
        <strain evidence="6">M3/6</strain>
    </source>
</reference>
<evidence type="ECO:0000256" key="3">
    <source>
        <dbReference type="ARBA" id="ARBA00023295"/>
    </source>
</evidence>
<keyword evidence="2 4" id="KW-0378">Hydrolase</keyword>
<dbReference type="PROSITE" id="PS51257">
    <property type="entry name" value="PROKAR_LIPOPROTEIN"/>
    <property type="match status" value="1"/>
</dbReference>
<evidence type="ECO:0000256" key="5">
    <source>
        <dbReference type="SAM" id="SignalP"/>
    </source>
</evidence>